<protein>
    <submittedName>
        <fullName evidence="2">Uncharacterized protein</fullName>
    </submittedName>
</protein>
<evidence type="ECO:0000313" key="3">
    <source>
        <dbReference type="Proteomes" id="UP001050975"/>
    </source>
</evidence>
<dbReference type="EMBL" id="BLAY01000149">
    <property type="protein sequence ID" value="GET42120.1"/>
    <property type="molecule type" value="Genomic_DNA"/>
</dbReference>
<gene>
    <name evidence="2" type="ORF">MiSe_69340</name>
</gene>
<dbReference type="AlphaFoldDB" id="A0AAV3XM63"/>
<feature type="transmembrane region" description="Helical" evidence="1">
    <location>
        <begin position="33"/>
        <end position="56"/>
    </location>
</feature>
<organism evidence="2 3">
    <name type="scientific">Microseira wollei NIES-4236</name>
    <dbReference type="NCBI Taxonomy" id="2530354"/>
    <lineage>
        <taxon>Bacteria</taxon>
        <taxon>Bacillati</taxon>
        <taxon>Cyanobacteriota</taxon>
        <taxon>Cyanophyceae</taxon>
        <taxon>Oscillatoriophycideae</taxon>
        <taxon>Aerosakkonematales</taxon>
        <taxon>Aerosakkonemataceae</taxon>
        <taxon>Microseira</taxon>
    </lineage>
</organism>
<keyword evidence="3" id="KW-1185">Reference proteome</keyword>
<reference evidence="2" key="1">
    <citation type="submission" date="2019-10" db="EMBL/GenBank/DDBJ databases">
        <title>Draft genome sequece of Microseira wollei NIES-4236.</title>
        <authorList>
            <person name="Yamaguchi H."/>
            <person name="Suzuki S."/>
            <person name="Kawachi M."/>
        </authorList>
    </citation>
    <scope>NUCLEOTIDE SEQUENCE</scope>
    <source>
        <strain evidence="2">NIES-4236</strain>
    </source>
</reference>
<comment type="caution">
    <text evidence="2">The sequence shown here is derived from an EMBL/GenBank/DDBJ whole genome shotgun (WGS) entry which is preliminary data.</text>
</comment>
<keyword evidence="1" id="KW-0812">Transmembrane</keyword>
<proteinExistence type="predicted"/>
<evidence type="ECO:0000313" key="2">
    <source>
        <dbReference type="EMBL" id="GET42120.1"/>
    </source>
</evidence>
<name>A0AAV3XM63_9CYAN</name>
<keyword evidence="1" id="KW-1133">Transmembrane helix</keyword>
<evidence type="ECO:0000256" key="1">
    <source>
        <dbReference type="SAM" id="Phobius"/>
    </source>
</evidence>
<keyword evidence="1" id="KW-0472">Membrane</keyword>
<dbReference type="Proteomes" id="UP001050975">
    <property type="component" value="Unassembled WGS sequence"/>
</dbReference>
<accession>A0AAV3XM63</accession>
<sequence>MNKFLIDFCLISVWVVLNNTGQLLLKSGSGQKFLNLFGVLLPINIYLLTGIMAYGLSTVC</sequence>